<comment type="similarity">
    <text evidence="11">Belongs to the amiloride-sensitive sodium channel (TC 1.A.6) family.</text>
</comment>
<dbReference type="AlphaFoldDB" id="A0AAE1APY5"/>
<keyword evidence="8 13" id="KW-0472">Membrane</keyword>
<protein>
    <submittedName>
        <fullName evidence="14">Uncharacterized protein</fullName>
    </submittedName>
</protein>
<reference evidence="14" key="1">
    <citation type="journal article" date="2023" name="G3 (Bethesda)">
        <title>A reference genome for the long-term kleptoplast-retaining sea slug Elysia crispata morphotype clarki.</title>
        <authorList>
            <person name="Eastman K.E."/>
            <person name="Pendleton A.L."/>
            <person name="Shaikh M.A."/>
            <person name="Suttiyut T."/>
            <person name="Ogas R."/>
            <person name="Tomko P."/>
            <person name="Gavelis G."/>
            <person name="Widhalm J.R."/>
            <person name="Wisecaver J.H."/>
        </authorList>
    </citation>
    <scope>NUCLEOTIDE SEQUENCE</scope>
    <source>
        <strain evidence="14">ECLA1</strain>
    </source>
</reference>
<evidence type="ECO:0000256" key="5">
    <source>
        <dbReference type="ARBA" id="ARBA00022989"/>
    </source>
</evidence>
<comment type="caution">
    <text evidence="14">The sequence shown here is derived from an EMBL/GenBank/DDBJ whole genome shotgun (WGS) entry which is preliminary data.</text>
</comment>
<dbReference type="PANTHER" id="PTHR11690:SF248">
    <property type="entry name" value="PICKPOCKET 17, ISOFORM A"/>
    <property type="match status" value="1"/>
</dbReference>
<dbReference type="PANTHER" id="PTHR11690">
    <property type="entry name" value="AMILORIDE-SENSITIVE SODIUM CHANNEL-RELATED"/>
    <property type="match status" value="1"/>
</dbReference>
<dbReference type="GO" id="GO:0005886">
    <property type="term" value="C:plasma membrane"/>
    <property type="evidence" value="ECO:0007669"/>
    <property type="project" value="TreeGrafter"/>
</dbReference>
<keyword evidence="2 11" id="KW-0813">Transport</keyword>
<dbReference type="EMBL" id="JAWDGP010001522">
    <property type="protein sequence ID" value="KAK3790662.1"/>
    <property type="molecule type" value="Genomic_DNA"/>
</dbReference>
<evidence type="ECO:0000256" key="1">
    <source>
        <dbReference type="ARBA" id="ARBA00004141"/>
    </source>
</evidence>
<keyword evidence="6" id="KW-0915">Sodium</keyword>
<feature type="compositionally biased region" description="Low complexity" evidence="12">
    <location>
        <begin position="190"/>
        <end position="201"/>
    </location>
</feature>
<dbReference type="Pfam" id="PF00858">
    <property type="entry name" value="ASC"/>
    <property type="match status" value="1"/>
</dbReference>
<keyword evidence="7 11" id="KW-0406">Ion transport</keyword>
<feature type="transmembrane region" description="Helical" evidence="13">
    <location>
        <begin position="61"/>
        <end position="83"/>
    </location>
</feature>
<keyword evidence="5 13" id="KW-1133">Transmembrane helix</keyword>
<evidence type="ECO:0000313" key="14">
    <source>
        <dbReference type="EMBL" id="KAK3790662.1"/>
    </source>
</evidence>
<accession>A0AAE1APY5</accession>
<keyword evidence="10 11" id="KW-0407">Ion channel</keyword>
<evidence type="ECO:0000313" key="15">
    <source>
        <dbReference type="Proteomes" id="UP001283361"/>
    </source>
</evidence>
<evidence type="ECO:0000256" key="7">
    <source>
        <dbReference type="ARBA" id="ARBA00023065"/>
    </source>
</evidence>
<evidence type="ECO:0000256" key="8">
    <source>
        <dbReference type="ARBA" id="ARBA00023136"/>
    </source>
</evidence>
<keyword evidence="9 11" id="KW-0739">Sodium transport</keyword>
<feature type="transmembrane region" description="Helical" evidence="13">
    <location>
        <begin position="555"/>
        <end position="582"/>
    </location>
</feature>
<evidence type="ECO:0000256" key="10">
    <source>
        <dbReference type="ARBA" id="ARBA00023303"/>
    </source>
</evidence>
<evidence type="ECO:0000256" key="3">
    <source>
        <dbReference type="ARBA" id="ARBA00022461"/>
    </source>
</evidence>
<dbReference type="PRINTS" id="PR01078">
    <property type="entry name" value="AMINACHANNEL"/>
</dbReference>
<keyword evidence="15" id="KW-1185">Reference proteome</keyword>
<dbReference type="InterPro" id="IPR001873">
    <property type="entry name" value="ENaC"/>
</dbReference>
<evidence type="ECO:0000256" key="12">
    <source>
        <dbReference type="SAM" id="MobiDB-lite"/>
    </source>
</evidence>
<evidence type="ECO:0000256" key="13">
    <source>
        <dbReference type="SAM" id="Phobius"/>
    </source>
</evidence>
<keyword evidence="4 11" id="KW-0812">Transmembrane</keyword>
<proteinExistence type="inferred from homology"/>
<keyword evidence="3 11" id="KW-0894">Sodium channel</keyword>
<comment type="subcellular location">
    <subcellularLocation>
        <location evidence="1">Membrane</location>
        <topology evidence="1">Multi-pass membrane protein</topology>
    </subcellularLocation>
</comment>
<feature type="compositionally biased region" description="Basic and acidic residues" evidence="12">
    <location>
        <begin position="175"/>
        <end position="189"/>
    </location>
</feature>
<gene>
    <name evidence="14" type="ORF">RRG08_048786</name>
</gene>
<feature type="region of interest" description="Disordered" evidence="12">
    <location>
        <begin position="1"/>
        <end position="32"/>
    </location>
</feature>
<evidence type="ECO:0000256" key="11">
    <source>
        <dbReference type="RuleBase" id="RU000679"/>
    </source>
</evidence>
<evidence type="ECO:0000256" key="2">
    <source>
        <dbReference type="ARBA" id="ARBA00022448"/>
    </source>
</evidence>
<name>A0AAE1APY5_9GAST</name>
<dbReference type="GO" id="GO:0015280">
    <property type="term" value="F:ligand-gated sodium channel activity"/>
    <property type="evidence" value="ECO:0007669"/>
    <property type="project" value="TreeGrafter"/>
</dbReference>
<organism evidence="14 15">
    <name type="scientific">Elysia crispata</name>
    <name type="common">lettuce slug</name>
    <dbReference type="NCBI Taxonomy" id="231223"/>
    <lineage>
        <taxon>Eukaryota</taxon>
        <taxon>Metazoa</taxon>
        <taxon>Spiralia</taxon>
        <taxon>Lophotrochozoa</taxon>
        <taxon>Mollusca</taxon>
        <taxon>Gastropoda</taxon>
        <taxon>Heterobranchia</taxon>
        <taxon>Euthyneura</taxon>
        <taxon>Panpulmonata</taxon>
        <taxon>Sacoglossa</taxon>
        <taxon>Placobranchoidea</taxon>
        <taxon>Plakobranchidae</taxon>
        <taxon>Elysia</taxon>
    </lineage>
</organism>
<feature type="compositionally biased region" description="Polar residues" evidence="12">
    <location>
        <begin position="8"/>
        <end position="17"/>
    </location>
</feature>
<dbReference type="Gene3D" id="1.10.287.770">
    <property type="entry name" value="YojJ-like"/>
    <property type="match status" value="1"/>
</dbReference>
<dbReference type="Proteomes" id="UP001283361">
    <property type="component" value="Unassembled WGS sequence"/>
</dbReference>
<evidence type="ECO:0000256" key="9">
    <source>
        <dbReference type="ARBA" id="ARBA00023201"/>
    </source>
</evidence>
<feature type="region of interest" description="Disordered" evidence="12">
    <location>
        <begin position="151"/>
        <end position="215"/>
    </location>
</feature>
<evidence type="ECO:0000256" key="4">
    <source>
        <dbReference type="ARBA" id="ARBA00022692"/>
    </source>
</evidence>
<dbReference type="Gene3D" id="2.60.470.10">
    <property type="entry name" value="Acid-sensing ion channels like domains"/>
    <property type="match status" value="1"/>
</dbReference>
<sequence length="588" mass="66807">MAKKDETIYTNPNSKQRATSDEGSDAEEASNGPEGLAGILSRFADKCSVSGMPFITQAENAVVRIIWSCLLIAAFALMSFHLYNLIITYFQYKKQTQVQLSFNNLQFPAVTICNENAMRMSQIYLASQNLKQFIDDVDPAAVGGLLDQWQPELEDNEDDQQTSPSGLKRKRKRRQAESPKKDTRQEKNNKNSSSGSSSQGGKKLRRNNFFDDLDSGQKDTVEEAIDEYFMNNEKKTWEAEGRPSGLYKLEQKFLRHLCNEPSSVRSQMGHQIHNMLLQCSFAGRKCIARNFTRSLTSQYGNCYTLQYPKFVSRESGPSDGLQLRLFLETDDYVPGISTSKGIQVVIHDQGTISFPEDEGLAVSAGTETFIGLRRLEVSRLGSPYDKCTPTEEFQEKYGIKYTRKACQRVCRQQRMRQKCGCYDIMQQEVERVLKRPRNLQPCQSKKEIQCALKIATNFQKDNDICDCHRPCKETTFEKTVSFRSWPNPALAGLMSSAACKQNTPVCSTLPGKSGYELREEFVKLVIYYEDLNYEELTESPDYELDQFLSDVGGTIGLWIGLSLLSLFEIIHLITDICLYICCAGRRQR</sequence>
<evidence type="ECO:0000256" key="6">
    <source>
        <dbReference type="ARBA" id="ARBA00023053"/>
    </source>
</evidence>